<name>A0A0A9D641_ARUDO</name>
<evidence type="ECO:0000313" key="1">
    <source>
        <dbReference type="EMBL" id="JAD79212.1"/>
    </source>
</evidence>
<protein>
    <submittedName>
        <fullName evidence="1">Uncharacterized protein</fullName>
    </submittedName>
</protein>
<sequence length="48" mass="5159">MLGKTIVQGYIAKVQSFKAPRTGAQSIITLNARIRGAVSHCTTEPSTR</sequence>
<reference evidence="1" key="2">
    <citation type="journal article" date="2015" name="Data Brief">
        <title>Shoot transcriptome of the giant reed, Arundo donax.</title>
        <authorList>
            <person name="Barrero R.A."/>
            <person name="Guerrero F.D."/>
            <person name="Moolhuijzen P."/>
            <person name="Goolsby J.A."/>
            <person name="Tidwell J."/>
            <person name="Bellgard S.E."/>
            <person name="Bellgard M.I."/>
        </authorList>
    </citation>
    <scope>NUCLEOTIDE SEQUENCE</scope>
    <source>
        <tissue evidence="1">Shoot tissue taken approximately 20 cm above the soil surface</tissue>
    </source>
</reference>
<dbReference type="AlphaFoldDB" id="A0A0A9D641"/>
<dbReference type="EMBL" id="GBRH01218683">
    <property type="protein sequence ID" value="JAD79212.1"/>
    <property type="molecule type" value="Transcribed_RNA"/>
</dbReference>
<reference evidence="1" key="1">
    <citation type="submission" date="2014-09" db="EMBL/GenBank/DDBJ databases">
        <authorList>
            <person name="Magalhaes I.L.F."/>
            <person name="Oliveira U."/>
            <person name="Santos F.R."/>
            <person name="Vidigal T.H.D.A."/>
            <person name="Brescovit A.D."/>
            <person name="Santos A.J."/>
        </authorList>
    </citation>
    <scope>NUCLEOTIDE SEQUENCE</scope>
    <source>
        <tissue evidence="1">Shoot tissue taken approximately 20 cm above the soil surface</tissue>
    </source>
</reference>
<proteinExistence type="predicted"/>
<accession>A0A0A9D641</accession>
<organism evidence="1">
    <name type="scientific">Arundo donax</name>
    <name type="common">Giant reed</name>
    <name type="synonym">Donax arundinaceus</name>
    <dbReference type="NCBI Taxonomy" id="35708"/>
    <lineage>
        <taxon>Eukaryota</taxon>
        <taxon>Viridiplantae</taxon>
        <taxon>Streptophyta</taxon>
        <taxon>Embryophyta</taxon>
        <taxon>Tracheophyta</taxon>
        <taxon>Spermatophyta</taxon>
        <taxon>Magnoliopsida</taxon>
        <taxon>Liliopsida</taxon>
        <taxon>Poales</taxon>
        <taxon>Poaceae</taxon>
        <taxon>PACMAD clade</taxon>
        <taxon>Arundinoideae</taxon>
        <taxon>Arundineae</taxon>
        <taxon>Arundo</taxon>
    </lineage>
</organism>